<feature type="compositionally biased region" description="Low complexity" evidence="1">
    <location>
        <begin position="593"/>
        <end position="608"/>
    </location>
</feature>
<dbReference type="EMBL" id="KV460265">
    <property type="protein sequence ID" value="OBT92591.1"/>
    <property type="molecule type" value="Genomic_DNA"/>
</dbReference>
<dbReference type="RefSeq" id="XP_018126324.1">
    <property type="nucleotide sequence ID" value="XM_018279089.1"/>
</dbReference>
<dbReference type="OrthoDB" id="3440460at2759"/>
<reference evidence="2 3" key="1">
    <citation type="submission" date="2016-03" db="EMBL/GenBank/DDBJ databases">
        <title>Comparative genomics of Pseudogymnoascus destructans, the fungus causing white-nose syndrome of bats.</title>
        <authorList>
            <person name="Palmer J.M."/>
            <person name="Drees K.P."/>
            <person name="Foster J.T."/>
            <person name="Lindner D.L."/>
        </authorList>
    </citation>
    <scope>NUCLEOTIDE SEQUENCE [LARGE SCALE GENOMIC DNA]</scope>
    <source>
        <strain evidence="2 3">UAMH 10579</strain>
    </source>
</reference>
<sequence length="688" mass="72517">MAPVGQDEGGIFSKFVETLRGVIRNIPPSPSSLPSGQQPMAWPSDTTGEESSSPSADPERISIRALWPHEPDLPLGSSSTSQYGLPHALGHTQVEHMYIPSGVERIQQDALDALNSLSVVHTTDYETLAGLSSTAGQQVLPSKFFFEHYLSIAKFRENNEGAITFDDDDDEEFFFCLGPPNGRRHYSPPPILDTSSESLPGDMDQPFYDWDEVFDSNTPVSKELDPAAPVFEYQPSHAYIQDTAPGAYEQALQPQHPISELLEPEFPAKTVIAPDPGVGQQPLQSQDSVSEPPEPELPTQALSAPAPQRHAPQQYRAPPLRHLPFHPDNIRKRKEAELRAQRQRQGNGDSNGSANGNGNARSQKSQNGNASSGPSQGPYRPTGSNGFLATATPSRGSSGSSHSMAHGSHNGSSGFQRARNGSFNPLAASPSPSSSALKLRSNPPSPTRSGPSKRPKAGSNSPKTTATTDAGLSTTPTLSSSPPHKFKKTAGSSNLLERPPTPGPSGEPRTKPATKGKAKTHTKAASPPRSPPAPTTGTTGVPAATTRPNGGHARGRTRRQSPPAQVAGVSTSTGQNSAAAPRSPTQMPTQTRASNGTAGAGPSTAGSGVPVEPARINGQESVVTTRPPMPRPTQTSTGDGVADAGPSAGESSPQVRRTGREVANALFEQQVEKHRRLRSMGGYKKLGG</sequence>
<dbReference type="AlphaFoldDB" id="A0A1B8G9U5"/>
<dbReference type="Proteomes" id="UP000091956">
    <property type="component" value="Unassembled WGS sequence"/>
</dbReference>
<feature type="compositionally biased region" description="Low complexity" evidence="1">
    <location>
        <begin position="621"/>
        <end position="637"/>
    </location>
</feature>
<proteinExistence type="predicted"/>
<feature type="compositionally biased region" description="Polar residues" evidence="1">
    <location>
        <begin position="382"/>
        <end position="393"/>
    </location>
</feature>
<organism evidence="2 3">
    <name type="scientific">Pseudogymnoascus verrucosus</name>
    <dbReference type="NCBI Taxonomy" id="342668"/>
    <lineage>
        <taxon>Eukaryota</taxon>
        <taxon>Fungi</taxon>
        <taxon>Dikarya</taxon>
        <taxon>Ascomycota</taxon>
        <taxon>Pezizomycotina</taxon>
        <taxon>Leotiomycetes</taxon>
        <taxon>Thelebolales</taxon>
        <taxon>Thelebolaceae</taxon>
        <taxon>Pseudogymnoascus</taxon>
    </lineage>
</organism>
<feature type="region of interest" description="Disordered" evidence="1">
    <location>
        <begin position="24"/>
        <end position="58"/>
    </location>
</feature>
<feature type="compositionally biased region" description="Low complexity" evidence="1">
    <location>
        <begin position="394"/>
        <end position="414"/>
    </location>
</feature>
<feature type="compositionally biased region" description="Low complexity" evidence="1">
    <location>
        <begin position="346"/>
        <end position="360"/>
    </location>
</feature>
<protein>
    <submittedName>
        <fullName evidence="2">Uncharacterized protein</fullName>
    </submittedName>
</protein>
<evidence type="ECO:0000256" key="1">
    <source>
        <dbReference type="SAM" id="MobiDB-lite"/>
    </source>
</evidence>
<feature type="compositionally biased region" description="Low complexity" evidence="1">
    <location>
        <begin position="535"/>
        <end position="548"/>
    </location>
</feature>
<keyword evidence="3" id="KW-1185">Reference proteome</keyword>
<feature type="compositionally biased region" description="Polar residues" evidence="1">
    <location>
        <begin position="44"/>
        <end position="55"/>
    </location>
</feature>
<feature type="region of interest" description="Disordered" evidence="1">
    <location>
        <begin position="270"/>
        <end position="659"/>
    </location>
</feature>
<feature type="compositionally biased region" description="Low complexity" evidence="1">
    <location>
        <begin position="464"/>
        <end position="483"/>
    </location>
</feature>
<evidence type="ECO:0000313" key="2">
    <source>
        <dbReference type="EMBL" id="OBT92591.1"/>
    </source>
</evidence>
<reference evidence="3" key="2">
    <citation type="journal article" date="2018" name="Nat. Commun.">
        <title>Extreme sensitivity to ultraviolet light in the fungal pathogen causing white-nose syndrome of bats.</title>
        <authorList>
            <person name="Palmer J.M."/>
            <person name="Drees K.P."/>
            <person name="Foster J.T."/>
            <person name="Lindner D.L."/>
        </authorList>
    </citation>
    <scope>NUCLEOTIDE SEQUENCE [LARGE SCALE GENOMIC DNA]</scope>
    <source>
        <strain evidence="3">UAMH 10579</strain>
    </source>
</reference>
<dbReference type="STRING" id="342668.A0A1B8G9U5"/>
<feature type="compositionally biased region" description="Basic residues" evidence="1">
    <location>
        <begin position="512"/>
        <end position="522"/>
    </location>
</feature>
<feature type="compositionally biased region" description="Low complexity" evidence="1">
    <location>
        <begin position="425"/>
        <end position="441"/>
    </location>
</feature>
<name>A0A1B8G9U5_9PEZI</name>
<evidence type="ECO:0000313" key="3">
    <source>
        <dbReference type="Proteomes" id="UP000091956"/>
    </source>
</evidence>
<accession>A0A1B8G9U5</accession>
<gene>
    <name evidence="2" type="ORF">VE01_09677</name>
</gene>
<feature type="compositionally biased region" description="Polar residues" evidence="1">
    <location>
        <begin position="361"/>
        <end position="375"/>
    </location>
</feature>
<dbReference type="GeneID" id="28843063"/>
<feature type="compositionally biased region" description="Polar residues" evidence="1">
    <location>
        <begin position="560"/>
        <end position="592"/>
    </location>
</feature>
<feature type="compositionally biased region" description="Basic and acidic residues" evidence="1">
    <location>
        <begin position="328"/>
        <end position="340"/>
    </location>
</feature>